<keyword evidence="3" id="KW-0804">Transcription</keyword>
<dbReference type="EMBL" id="BEXT01000001">
    <property type="protein sequence ID" value="GBC60560.1"/>
    <property type="molecule type" value="Genomic_DNA"/>
</dbReference>
<organism evidence="5 6">
    <name type="scientific">Desulfonema ishimotonii</name>
    <dbReference type="NCBI Taxonomy" id="45657"/>
    <lineage>
        <taxon>Bacteria</taxon>
        <taxon>Pseudomonadati</taxon>
        <taxon>Thermodesulfobacteriota</taxon>
        <taxon>Desulfobacteria</taxon>
        <taxon>Desulfobacterales</taxon>
        <taxon>Desulfococcaceae</taxon>
        <taxon>Desulfonema</taxon>
    </lineage>
</organism>
<dbReference type="InterPro" id="IPR036390">
    <property type="entry name" value="WH_DNA-bd_sf"/>
</dbReference>
<dbReference type="SMART" id="SM00347">
    <property type="entry name" value="HTH_MARR"/>
    <property type="match status" value="1"/>
</dbReference>
<evidence type="ECO:0000259" key="4">
    <source>
        <dbReference type="PROSITE" id="PS50995"/>
    </source>
</evidence>
<dbReference type="PANTHER" id="PTHR42756:SF1">
    <property type="entry name" value="TRANSCRIPTIONAL REPRESSOR OF EMRAB OPERON"/>
    <property type="match status" value="1"/>
</dbReference>
<evidence type="ECO:0000256" key="1">
    <source>
        <dbReference type="ARBA" id="ARBA00023015"/>
    </source>
</evidence>
<proteinExistence type="predicted"/>
<sequence>MEKESLIKDYVHRIFEKHIATNRKKKQLYGQLSYPQWRMIKTIREHGRVTITALSDILEVSPPSASAMVERLVEKGIFLRERDQADRRKVVVCIAPDAAEDIDEFCEVILNSYEEMISDIGPEMARTWCDILIRVETLLEKRKSDR</sequence>
<dbReference type="InterPro" id="IPR036388">
    <property type="entry name" value="WH-like_DNA-bd_sf"/>
</dbReference>
<dbReference type="PANTHER" id="PTHR42756">
    <property type="entry name" value="TRANSCRIPTIONAL REGULATOR, MARR"/>
    <property type="match status" value="1"/>
</dbReference>
<accession>A0A401FUC9</accession>
<dbReference type="InterPro" id="IPR000835">
    <property type="entry name" value="HTH_MarR-typ"/>
</dbReference>
<dbReference type="Gene3D" id="1.10.10.10">
    <property type="entry name" value="Winged helix-like DNA-binding domain superfamily/Winged helix DNA-binding domain"/>
    <property type="match status" value="1"/>
</dbReference>
<protein>
    <submittedName>
        <fullName evidence="5">MarR family transcriptional regulator</fullName>
    </submittedName>
</protein>
<keyword evidence="1" id="KW-0805">Transcription regulation</keyword>
<keyword evidence="6" id="KW-1185">Reference proteome</keyword>
<dbReference type="PROSITE" id="PS50995">
    <property type="entry name" value="HTH_MARR_2"/>
    <property type="match status" value="1"/>
</dbReference>
<reference evidence="6" key="2">
    <citation type="submission" date="2019-01" db="EMBL/GenBank/DDBJ databases">
        <title>Genome sequence of Desulfonema ishimotonii strain Tokyo 01.</title>
        <authorList>
            <person name="Fukui M."/>
        </authorList>
    </citation>
    <scope>NUCLEOTIDE SEQUENCE [LARGE SCALE GENOMIC DNA]</scope>
    <source>
        <strain evidence="6">Tokyo 01</strain>
    </source>
</reference>
<gene>
    <name evidence="5" type="ORF">DENIS_1517</name>
</gene>
<dbReference type="GO" id="GO:0003677">
    <property type="term" value="F:DNA binding"/>
    <property type="evidence" value="ECO:0007669"/>
    <property type="project" value="UniProtKB-KW"/>
</dbReference>
<dbReference type="SUPFAM" id="SSF46785">
    <property type="entry name" value="Winged helix' DNA-binding domain"/>
    <property type="match status" value="1"/>
</dbReference>
<comment type="caution">
    <text evidence="5">The sequence shown here is derived from an EMBL/GenBank/DDBJ whole genome shotgun (WGS) entry which is preliminary data.</text>
</comment>
<dbReference type="AlphaFoldDB" id="A0A401FUC9"/>
<evidence type="ECO:0000256" key="3">
    <source>
        <dbReference type="ARBA" id="ARBA00023163"/>
    </source>
</evidence>
<reference evidence="6" key="1">
    <citation type="submission" date="2017-11" db="EMBL/GenBank/DDBJ databases">
        <authorList>
            <person name="Watanabe M."/>
            <person name="Kojima H."/>
        </authorList>
    </citation>
    <scope>NUCLEOTIDE SEQUENCE [LARGE SCALE GENOMIC DNA]</scope>
    <source>
        <strain evidence="6">Tokyo 01</strain>
    </source>
</reference>
<evidence type="ECO:0000313" key="6">
    <source>
        <dbReference type="Proteomes" id="UP000288096"/>
    </source>
</evidence>
<dbReference type="Proteomes" id="UP000288096">
    <property type="component" value="Unassembled WGS sequence"/>
</dbReference>
<dbReference type="Pfam" id="PF01047">
    <property type="entry name" value="MarR"/>
    <property type="match status" value="1"/>
</dbReference>
<name>A0A401FUC9_9BACT</name>
<keyword evidence="2" id="KW-0238">DNA-binding</keyword>
<evidence type="ECO:0000256" key="2">
    <source>
        <dbReference type="ARBA" id="ARBA00023125"/>
    </source>
</evidence>
<feature type="domain" description="HTH marR-type" evidence="4">
    <location>
        <begin position="4"/>
        <end position="137"/>
    </location>
</feature>
<evidence type="ECO:0000313" key="5">
    <source>
        <dbReference type="EMBL" id="GBC60560.1"/>
    </source>
</evidence>
<dbReference type="GO" id="GO:0003700">
    <property type="term" value="F:DNA-binding transcription factor activity"/>
    <property type="evidence" value="ECO:0007669"/>
    <property type="project" value="InterPro"/>
</dbReference>